<keyword evidence="1" id="KW-0805">Transcription regulation</keyword>
<protein>
    <submittedName>
        <fullName evidence="6">AraC-like DNA-binding protein</fullName>
    </submittedName>
</protein>
<evidence type="ECO:0000313" key="7">
    <source>
        <dbReference type="Proteomes" id="UP001519272"/>
    </source>
</evidence>
<dbReference type="InterPro" id="IPR002491">
    <property type="entry name" value="ABC_transptr_periplasmic_BD"/>
</dbReference>
<name>A0ABS4FVX7_9BACL</name>
<dbReference type="Pfam" id="PF12833">
    <property type="entry name" value="HTH_18"/>
    <property type="match status" value="1"/>
</dbReference>
<dbReference type="InterPro" id="IPR018062">
    <property type="entry name" value="HTH_AraC-typ_CS"/>
</dbReference>
<evidence type="ECO:0000313" key="6">
    <source>
        <dbReference type="EMBL" id="MBP1906741.1"/>
    </source>
</evidence>
<keyword evidence="3" id="KW-0804">Transcription</keyword>
<comment type="caution">
    <text evidence="6">The sequence shown here is derived from an EMBL/GenBank/DDBJ whole genome shotgun (WGS) entry which is preliminary data.</text>
</comment>
<dbReference type="PROSITE" id="PS01124">
    <property type="entry name" value="HTH_ARAC_FAMILY_2"/>
    <property type="match status" value="1"/>
</dbReference>
<evidence type="ECO:0000259" key="5">
    <source>
        <dbReference type="PROSITE" id="PS50983"/>
    </source>
</evidence>
<dbReference type="PROSITE" id="PS00041">
    <property type="entry name" value="HTH_ARAC_FAMILY_1"/>
    <property type="match status" value="1"/>
</dbReference>
<dbReference type="InterPro" id="IPR037923">
    <property type="entry name" value="HTH-like"/>
</dbReference>
<evidence type="ECO:0000259" key="4">
    <source>
        <dbReference type="PROSITE" id="PS01124"/>
    </source>
</evidence>
<dbReference type="Gene3D" id="1.10.10.60">
    <property type="entry name" value="Homeodomain-like"/>
    <property type="match status" value="2"/>
</dbReference>
<keyword evidence="2" id="KW-0238">DNA-binding</keyword>
<dbReference type="Gene3D" id="3.40.50.1980">
    <property type="entry name" value="Nitrogenase molybdenum iron protein domain"/>
    <property type="match status" value="1"/>
</dbReference>
<dbReference type="PANTHER" id="PTHR43280:SF2">
    <property type="entry name" value="HTH-TYPE TRANSCRIPTIONAL REGULATOR EXSA"/>
    <property type="match status" value="1"/>
</dbReference>
<keyword evidence="7" id="KW-1185">Reference proteome</keyword>
<feature type="domain" description="HTH araC/xylS-type" evidence="4">
    <location>
        <begin position="177"/>
        <end position="276"/>
    </location>
</feature>
<accession>A0ABS4FVX7</accession>
<dbReference type="SUPFAM" id="SSF46689">
    <property type="entry name" value="Homeodomain-like"/>
    <property type="match status" value="2"/>
</dbReference>
<dbReference type="Proteomes" id="UP001519272">
    <property type="component" value="Unassembled WGS sequence"/>
</dbReference>
<feature type="domain" description="Fe/B12 periplasmic-binding" evidence="5">
    <location>
        <begin position="281"/>
        <end position="547"/>
    </location>
</feature>
<evidence type="ECO:0000256" key="3">
    <source>
        <dbReference type="ARBA" id="ARBA00023163"/>
    </source>
</evidence>
<dbReference type="PROSITE" id="PS50983">
    <property type="entry name" value="FE_B12_PBP"/>
    <property type="match status" value="1"/>
</dbReference>
<sequence length="550" mass="64266">MSNKRAEETECQWLPELVHIKMYDTYPPEDIVKAPHSLEQFTLLLLVQGRTEIIVNGKSVSISAPCAYLLLPNTKLEFILPPTSFPVELFELQFQLYSLVEYSHTRKIFERKTDFPYQGRLAGHAGALQRAVLRLYTIANQEQANKLKIRSQMLYILELLLAGQDSQERQNVNQFMTELLIYMKSHYKEDITMEELAARAGMQASYFSQRFKQYTGKTPLQYLSSIRMNRAKEILLGSEYSTIREVARLVGYRDEFYFSRRFKELNGVAPSQYHVRLKHPTIISLSFPYTEHLLALKIVPIAGQVTASMQATIKALPLPYHGKEAWEISQNVFVEHTPDLVVCKNNVAEKARSYIGDVVPIVTYPWREMDVYGLQWRLATLLGREEEAKSWREDFTNQEKAARRRINSIGDLTVALCVRHERGWRMYGARNIGHVFYRSLLLKPPKLVRDAMAEHPIGTEFTWLSFEPDELLLFEADYIFFVVRNEKDIEEIVDFKKNIPAWRDHEAISREQYAFLDWDWWMIYAPLSLEKQLEAATLFVERIIKRRNLT</sequence>
<dbReference type="InterPro" id="IPR018060">
    <property type="entry name" value="HTH_AraC"/>
</dbReference>
<evidence type="ECO:0000256" key="1">
    <source>
        <dbReference type="ARBA" id="ARBA00023015"/>
    </source>
</evidence>
<organism evidence="6 7">
    <name type="scientific">Paenibacillus turicensis</name>
    <dbReference type="NCBI Taxonomy" id="160487"/>
    <lineage>
        <taxon>Bacteria</taxon>
        <taxon>Bacillati</taxon>
        <taxon>Bacillota</taxon>
        <taxon>Bacilli</taxon>
        <taxon>Bacillales</taxon>
        <taxon>Paenibacillaceae</taxon>
        <taxon>Paenibacillus</taxon>
    </lineage>
</organism>
<dbReference type="SMART" id="SM00342">
    <property type="entry name" value="HTH_ARAC"/>
    <property type="match status" value="1"/>
</dbReference>
<reference evidence="6 7" key="1">
    <citation type="submission" date="2021-03" db="EMBL/GenBank/DDBJ databases">
        <title>Genomic Encyclopedia of Type Strains, Phase IV (KMG-IV): sequencing the most valuable type-strain genomes for metagenomic binning, comparative biology and taxonomic classification.</title>
        <authorList>
            <person name="Goeker M."/>
        </authorList>
    </citation>
    <scope>NUCLEOTIDE SEQUENCE [LARGE SCALE GENOMIC DNA]</scope>
    <source>
        <strain evidence="6 7">DSM 14349</strain>
    </source>
</reference>
<dbReference type="InterPro" id="IPR009057">
    <property type="entry name" value="Homeodomain-like_sf"/>
</dbReference>
<dbReference type="SUPFAM" id="SSF51215">
    <property type="entry name" value="Regulatory protein AraC"/>
    <property type="match status" value="1"/>
</dbReference>
<dbReference type="SUPFAM" id="SSF53807">
    <property type="entry name" value="Helical backbone' metal receptor"/>
    <property type="match status" value="1"/>
</dbReference>
<dbReference type="RefSeq" id="WP_210090341.1">
    <property type="nucleotide sequence ID" value="NZ_JAGGKG010000018.1"/>
</dbReference>
<proteinExistence type="predicted"/>
<gene>
    <name evidence="6" type="ORF">J2Z32_003405</name>
</gene>
<dbReference type="EMBL" id="JAGGKG010000018">
    <property type="protein sequence ID" value="MBP1906741.1"/>
    <property type="molecule type" value="Genomic_DNA"/>
</dbReference>
<dbReference type="PANTHER" id="PTHR43280">
    <property type="entry name" value="ARAC-FAMILY TRANSCRIPTIONAL REGULATOR"/>
    <property type="match status" value="1"/>
</dbReference>
<evidence type="ECO:0000256" key="2">
    <source>
        <dbReference type="ARBA" id="ARBA00023125"/>
    </source>
</evidence>